<comment type="function">
    <text evidence="11">Key component of the F(0) channel; it plays a direct role in translocation across the membrane. A homomeric c-ring of between 10-14 subunits forms the central stalk rotor element with the F(1) delta and epsilon subunits.</text>
</comment>
<evidence type="ECO:0000256" key="1">
    <source>
        <dbReference type="ARBA" id="ARBA00004141"/>
    </source>
</evidence>
<keyword evidence="5 11" id="KW-0812">Transmembrane</keyword>
<gene>
    <name evidence="11" type="primary">atpE</name>
    <name evidence="13" type="ORF">WI372_17750</name>
</gene>
<proteinExistence type="inferred from homology"/>
<sequence>MLHAFLAAVQDTAATGDAGLGLIGAGLAIGLTVIGAGLGIGRIGEGAVQGIARQPEAGANIQTAGIILAALIEGAALFGLVLVFLLF</sequence>
<evidence type="ECO:0000256" key="5">
    <source>
        <dbReference type="ARBA" id="ARBA00022692"/>
    </source>
</evidence>
<dbReference type="CDD" id="cd18121">
    <property type="entry name" value="ATP-synt_Fo_c"/>
    <property type="match status" value="1"/>
</dbReference>
<feature type="site" description="Reversibly protonated during proton transport" evidence="11">
    <location>
        <position position="73"/>
    </location>
</feature>
<keyword evidence="14" id="KW-1185">Reference proteome</keyword>
<keyword evidence="4 11" id="KW-0138">CF(0)</keyword>
<dbReference type="Proteomes" id="UP001484239">
    <property type="component" value="Unassembled WGS sequence"/>
</dbReference>
<dbReference type="InterPro" id="IPR038662">
    <property type="entry name" value="ATP_synth_F0_csu_sf"/>
</dbReference>
<name>A0ABU9EDK8_9BACT</name>
<evidence type="ECO:0000256" key="11">
    <source>
        <dbReference type="HAMAP-Rule" id="MF_01396"/>
    </source>
</evidence>
<reference evidence="13 14" key="1">
    <citation type="submission" date="2024-02" db="EMBL/GenBank/DDBJ databases">
        <title>A novel Gemmatimonadota bacterium.</title>
        <authorList>
            <person name="Du Z.-J."/>
            <person name="Ye Y.-Q."/>
        </authorList>
    </citation>
    <scope>NUCLEOTIDE SEQUENCE [LARGE SCALE GENOMIC DNA]</scope>
    <source>
        <strain evidence="13 14">DH-20</strain>
    </source>
</reference>
<evidence type="ECO:0000256" key="4">
    <source>
        <dbReference type="ARBA" id="ARBA00022547"/>
    </source>
</evidence>
<keyword evidence="7 11" id="KW-1133">Transmembrane helix</keyword>
<evidence type="ECO:0000256" key="10">
    <source>
        <dbReference type="ARBA" id="ARBA00023136"/>
    </source>
</evidence>
<evidence type="ECO:0000256" key="8">
    <source>
        <dbReference type="ARBA" id="ARBA00023065"/>
    </source>
</evidence>
<keyword evidence="8 11" id="KW-0406">Ion transport</keyword>
<comment type="similarity">
    <text evidence="2 11">Belongs to the ATPase C chain family.</text>
</comment>
<dbReference type="PROSITE" id="PS00605">
    <property type="entry name" value="ATPASE_C"/>
    <property type="match status" value="1"/>
</dbReference>
<dbReference type="SUPFAM" id="SSF81333">
    <property type="entry name" value="F1F0 ATP synthase subunit C"/>
    <property type="match status" value="1"/>
</dbReference>
<dbReference type="EMBL" id="JBBHLI010000016">
    <property type="protein sequence ID" value="MEK9502845.1"/>
    <property type="molecule type" value="Genomic_DNA"/>
</dbReference>
<dbReference type="PRINTS" id="PR00124">
    <property type="entry name" value="ATPASEC"/>
</dbReference>
<keyword evidence="11" id="KW-1003">Cell membrane</keyword>
<comment type="subcellular location">
    <subcellularLocation>
        <location evidence="11">Cell membrane</location>
        <topology evidence="11">Multi-pass membrane protein</topology>
    </subcellularLocation>
    <subcellularLocation>
        <location evidence="1">Membrane</location>
        <topology evidence="1">Multi-pass membrane protein</topology>
    </subcellularLocation>
</comment>
<evidence type="ECO:0000256" key="9">
    <source>
        <dbReference type="ARBA" id="ARBA00023121"/>
    </source>
</evidence>
<feature type="transmembrane region" description="Helical" evidence="11">
    <location>
        <begin position="64"/>
        <end position="86"/>
    </location>
</feature>
<evidence type="ECO:0000259" key="12">
    <source>
        <dbReference type="Pfam" id="PF00137"/>
    </source>
</evidence>
<organism evidence="13 14">
    <name type="scientific">Gaopeijia maritima</name>
    <dbReference type="NCBI Taxonomy" id="3119007"/>
    <lineage>
        <taxon>Bacteria</taxon>
        <taxon>Pseudomonadati</taxon>
        <taxon>Gemmatimonadota</taxon>
        <taxon>Longimicrobiia</taxon>
        <taxon>Gaopeijiales</taxon>
        <taxon>Gaopeijiaceae</taxon>
        <taxon>Gaopeijia</taxon>
    </lineage>
</organism>
<accession>A0ABU9EDK8</accession>
<evidence type="ECO:0000256" key="3">
    <source>
        <dbReference type="ARBA" id="ARBA00022448"/>
    </source>
</evidence>
<keyword evidence="9 11" id="KW-0446">Lipid-binding</keyword>
<comment type="caution">
    <text evidence="13">The sequence shown here is derived from an EMBL/GenBank/DDBJ whole genome shotgun (WGS) entry which is preliminary data.</text>
</comment>
<dbReference type="InterPro" id="IPR002379">
    <property type="entry name" value="ATPase_proteolipid_c-like_dom"/>
</dbReference>
<keyword evidence="3 11" id="KW-0813">Transport</keyword>
<comment type="function">
    <text evidence="11">F(1)F(0) ATP synthase produces ATP from ADP in the presence of a proton or sodium gradient. F-type ATPases consist of two structural domains, F(1) containing the extramembraneous catalytic core and F(0) containing the membrane proton channel, linked together by a central stalk and a peripheral stalk. During catalysis, ATP synthesis in the catalytic domain of F(1) is coupled via a rotary mechanism of the central stalk subunits to proton translocation.</text>
</comment>
<dbReference type="HAMAP" id="MF_01396">
    <property type="entry name" value="ATP_synth_c_bact"/>
    <property type="match status" value="1"/>
</dbReference>
<keyword evidence="6 11" id="KW-0375">Hydrogen ion transport</keyword>
<keyword evidence="11" id="KW-0066">ATP synthesis</keyword>
<evidence type="ECO:0000313" key="13">
    <source>
        <dbReference type="EMBL" id="MEK9502845.1"/>
    </source>
</evidence>
<dbReference type="Gene3D" id="1.20.20.10">
    <property type="entry name" value="F1F0 ATP synthase subunit C"/>
    <property type="match status" value="1"/>
</dbReference>
<feature type="domain" description="V-ATPase proteolipid subunit C-like" evidence="12">
    <location>
        <begin position="23"/>
        <end position="86"/>
    </location>
</feature>
<evidence type="ECO:0000256" key="2">
    <source>
        <dbReference type="ARBA" id="ARBA00006704"/>
    </source>
</evidence>
<dbReference type="Pfam" id="PF00137">
    <property type="entry name" value="ATP-synt_C"/>
    <property type="match status" value="1"/>
</dbReference>
<dbReference type="InterPro" id="IPR000454">
    <property type="entry name" value="ATP_synth_F0_csu"/>
</dbReference>
<evidence type="ECO:0000256" key="7">
    <source>
        <dbReference type="ARBA" id="ARBA00022989"/>
    </source>
</evidence>
<keyword evidence="10 11" id="KW-0472">Membrane</keyword>
<protein>
    <recommendedName>
        <fullName evidence="11">ATP synthase subunit c</fullName>
    </recommendedName>
    <alternativeName>
        <fullName evidence="11">ATP synthase F(0) sector subunit c</fullName>
    </alternativeName>
    <alternativeName>
        <fullName evidence="11">F-type ATPase subunit c</fullName>
        <shortName evidence="11">F-ATPase subunit c</shortName>
    </alternativeName>
    <alternativeName>
        <fullName evidence="11">Lipid-binding protein</fullName>
    </alternativeName>
</protein>
<evidence type="ECO:0000313" key="14">
    <source>
        <dbReference type="Proteomes" id="UP001484239"/>
    </source>
</evidence>
<dbReference type="InterPro" id="IPR035921">
    <property type="entry name" value="F/V-ATP_Csub_sf"/>
</dbReference>
<feature type="transmembrane region" description="Helical" evidence="11">
    <location>
        <begin position="20"/>
        <end position="43"/>
    </location>
</feature>
<dbReference type="InterPro" id="IPR020537">
    <property type="entry name" value="ATP_synth_F0_csu_DDCD_BS"/>
</dbReference>
<evidence type="ECO:0000256" key="6">
    <source>
        <dbReference type="ARBA" id="ARBA00022781"/>
    </source>
</evidence>